<evidence type="ECO:0000256" key="3">
    <source>
        <dbReference type="ARBA" id="ARBA00022691"/>
    </source>
</evidence>
<keyword evidence="7" id="KW-1185">Reference proteome</keyword>
<name>A0ABP4E5W7_9ACTN</name>
<dbReference type="RefSeq" id="WP_344625167.1">
    <property type="nucleotide sequence ID" value="NZ_BAAALD010000040.1"/>
</dbReference>
<dbReference type="CDD" id="cd02440">
    <property type="entry name" value="AdoMet_MTases"/>
    <property type="match status" value="1"/>
</dbReference>
<sequence>MCERVLGERRHGLAEPGDPAGPAAAADPAGPADAAGPPEGGDVAAFWDTRYGEHERIWSGRPNGALVREVSGERPGRALDLGCGEGADAVWLAAQGWRVTAVDISEVALGRAAEHAREAGLADLIEFRRADLAAAFPEGSWDLVCAQYLHSDVELPRDAILRRAAEAVAPGGTLLVVGHAGAPSWQQEPGADAHPGNGHRHGDPQHGDPQHGHAQHGHAQHGHADGEHRPGHGGPECRNHAGLPTPAEVHAALGLPEREWELLTSEEFLQPMTGPDGRPATRPDNTLKLRRLPA</sequence>
<feature type="domain" description="Methyltransferase" evidence="5">
    <location>
        <begin position="79"/>
        <end position="172"/>
    </location>
</feature>
<keyword evidence="3" id="KW-0949">S-adenosyl-L-methionine</keyword>
<feature type="region of interest" description="Disordered" evidence="4">
    <location>
        <begin position="1"/>
        <end position="42"/>
    </location>
</feature>
<keyword evidence="1 6" id="KW-0489">Methyltransferase</keyword>
<dbReference type="SUPFAM" id="SSF53335">
    <property type="entry name" value="S-adenosyl-L-methionine-dependent methyltransferases"/>
    <property type="match status" value="1"/>
</dbReference>
<feature type="region of interest" description="Disordered" evidence="4">
    <location>
        <begin position="267"/>
        <end position="294"/>
    </location>
</feature>
<proteinExistence type="predicted"/>
<dbReference type="Gene3D" id="3.40.50.150">
    <property type="entry name" value="Vaccinia Virus protein VP39"/>
    <property type="match status" value="1"/>
</dbReference>
<reference evidence="7" key="1">
    <citation type="journal article" date="2019" name="Int. J. Syst. Evol. Microbiol.">
        <title>The Global Catalogue of Microorganisms (GCM) 10K type strain sequencing project: providing services to taxonomists for standard genome sequencing and annotation.</title>
        <authorList>
            <consortium name="The Broad Institute Genomics Platform"/>
            <consortium name="The Broad Institute Genome Sequencing Center for Infectious Disease"/>
            <person name="Wu L."/>
            <person name="Ma J."/>
        </authorList>
    </citation>
    <scope>NUCLEOTIDE SEQUENCE [LARGE SCALE GENOMIC DNA]</scope>
    <source>
        <strain evidence="7">JCM 13002</strain>
    </source>
</reference>
<feature type="compositionally biased region" description="Basic and acidic residues" evidence="4">
    <location>
        <begin position="200"/>
        <end position="211"/>
    </location>
</feature>
<dbReference type="InterPro" id="IPR029063">
    <property type="entry name" value="SAM-dependent_MTases_sf"/>
</dbReference>
<dbReference type="Pfam" id="PF13649">
    <property type="entry name" value="Methyltransf_25"/>
    <property type="match status" value="1"/>
</dbReference>
<evidence type="ECO:0000256" key="4">
    <source>
        <dbReference type="SAM" id="MobiDB-lite"/>
    </source>
</evidence>
<keyword evidence="2" id="KW-0808">Transferase</keyword>
<dbReference type="Proteomes" id="UP001499987">
    <property type="component" value="Unassembled WGS sequence"/>
</dbReference>
<feature type="compositionally biased region" description="Basic and acidic residues" evidence="4">
    <location>
        <begin position="222"/>
        <end position="239"/>
    </location>
</feature>
<dbReference type="EMBL" id="BAAALD010000040">
    <property type="protein sequence ID" value="GAA1093777.1"/>
    <property type="molecule type" value="Genomic_DNA"/>
</dbReference>
<evidence type="ECO:0000256" key="2">
    <source>
        <dbReference type="ARBA" id="ARBA00022679"/>
    </source>
</evidence>
<feature type="compositionally biased region" description="Low complexity" evidence="4">
    <location>
        <begin position="14"/>
        <end position="42"/>
    </location>
</feature>
<evidence type="ECO:0000313" key="6">
    <source>
        <dbReference type="EMBL" id="GAA1093777.1"/>
    </source>
</evidence>
<feature type="region of interest" description="Disordered" evidence="4">
    <location>
        <begin position="183"/>
        <end position="243"/>
    </location>
</feature>
<dbReference type="GO" id="GO:0008168">
    <property type="term" value="F:methyltransferase activity"/>
    <property type="evidence" value="ECO:0007669"/>
    <property type="project" value="UniProtKB-KW"/>
</dbReference>
<organism evidence="6 7">
    <name type="scientific">Kitasatospora arboriphila</name>
    <dbReference type="NCBI Taxonomy" id="258052"/>
    <lineage>
        <taxon>Bacteria</taxon>
        <taxon>Bacillati</taxon>
        <taxon>Actinomycetota</taxon>
        <taxon>Actinomycetes</taxon>
        <taxon>Kitasatosporales</taxon>
        <taxon>Streptomycetaceae</taxon>
        <taxon>Kitasatospora</taxon>
    </lineage>
</organism>
<dbReference type="PANTHER" id="PTHR43464">
    <property type="entry name" value="METHYLTRANSFERASE"/>
    <property type="match status" value="1"/>
</dbReference>
<feature type="compositionally biased region" description="Basic and acidic residues" evidence="4">
    <location>
        <begin position="1"/>
        <end position="13"/>
    </location>
</feature>
<gene>
    <name evidence="6" type="ORF">GCM10009663_41670</name>
</gene>
<dbReference type="InterPro" id="IPR041698">
    <property type="entry name" value="Methyltransf_25"/>
</dbReference>
<protein>
    <submittedName>
        <fullName evidence="6">Class I SAM-dependent methyltransferase</fullName>
    </submittedName>
</protein>
<evidence type="ECO:0000256" key="1">
    <source>
        <dbReference type="ARBA" id="ARBA00022603"/>
    </source>
</evidence>
<comment type="caution">
    <text evidence="6">The sequence shown here is derived from an EMBL/GenBank/DDBJ whole genome shotgun (WGS) entry which is preliminary data.</text>
</comment>
<dbReference type="GO" id="GO:0032259">
    <property type="term" value="P:methylation"/>
    <property type="evidence" value="ECO:0007669"/>
    <property type="project" value="UniProtKB-KW"/>
</dbReference>
<evidence type="ECO:0000259" key="5">
    <source>
        <dbReference type="Pfam" id="PF13649"/>
    </source>
</evidence>
<accession>A0ABP4E5W7</accession>
<evidence type="ECO:0000313" key="7">
    <source>
        <dbReference type="Proteomes" id="UP001499987"/>
    </source>
</evidence>
<dbReference type="PANTHER" id="PTHR43464:SF19">
    <property type="entry name" value="UBIQUINONE BIOSYNTHESIS O-METHYLTRANSFERASE, MITOCHONDRIAL"/>
    <property type="match status" value="1"/>
</dbReference>